<sequence>MNINSILFISYIYSIAICCSLLPLTVVQTLIQQRMAELERIRAEEEARLKRIEQLAMEARETRQRCREPLFEPFSSSESDTRRPKTADNVTVHSLSDSNRLFSVCRTTPNHISEPILVYDNQWSKSKDFNSRCVSISPVRPCSATTLYNTEREKGLPELEKALTPECRIGLIRYAMPKRSSSEGRRTAHINLRRLSGSKRNSSSRDSRSDTSPTTTARLPILFTKRLDTALEQISPYASPEATSSPNLACCTTCIDDSECKIEAVQATGDPSGSKKFYGPVNTQAEKEEYPSELQMLPDLGRYAL</sequence>
<organism evidence="4 5">
    <name type="scientific">Fasciolopsis buskii</name>
    <dbReference type="NCBI Taxonomy" id="27845"/>
    <lineage>
        <taxon>Eukaryota</taxon>
        <taxon>Metazoa</taxon>
        <taxon>Spiralia</taxon>
        <taxon>Lophotrochozoa</taxon>
        <taxon>Platyhelminthes</taxon>
        <taxon>Trematoda</taxon>
        <taxon>Digenea</taxon>
        <taxon>Plagiorchiida</taxon>
        <taxon>Echinostomata</taxon>
        <taxon>Echinostomatoidea</taxon>
        <taxon>Fasciolidae</taxon>
        <taxon>Fasciolopsis</taxon>
    </lineage>
</organism>
<gene>
    <name evidence="4" type="ORF">FBUS_02127</name>
</gene>
<dbReference type="AlphaFoldDB" id="A0A8E0RQD1"/>
<protein>
    <submittedName>
        <fullName evidence="4">Uncharacterized protein</fullName>
    </submittedName>
</protein>
<proteinExistence type="predicted"/>
<feature type="region of interest" description="Disordered" evidence="2">
    <location>
        <begin position="70"/>
        <end position="89"/>
    </location>
</feature>
<evidence type="ECO:0000256" key="3">
    <source>
        <dbReference type="SAM" id="Phobius"/>
    </source>
</evidence>
<keyword evidence="1" id="KW-0175">Coiled coil</keyword>
<comment type="caution">
    <text evidence="4">The sequence shown here is derived from an EMBL/GenBank/DDBJ whole genome shotgun (WGS) entry which is preliminary data.</text>
</comment>
<feature type="region of interest" description="Disordered" evidence="2">
    <location>
        <begin position="178"/>
        <end position="219"/>
    </location>
</feature>
<feature type="coiled-coil region" evidence="1">
    <location>
        <begin position="35"/>
        <end position="62"/>
    </location>
</feature>
<feature type="transmembrane region" description="Helical" evidence="3">
    <location>
        <begin position="6"/>
        <end position="31"/>
    </location>
</feature>
<keyword evidence="3" id="KW-0812">Transmembrane</keyword>
<reference evidence="4" key="1">
    <citation type="submission" date="2019-05" db="EMBL/GenBank/DDBJ databases">
        <title>Annotation for the trematode Fasciolopsis buski.</title>
        <authorList>
            <person name="Choi Y.-J."/>
        </authorList>
    </citation>
    <scope>NUCLEOTIDE SEQUENCE</scope>
    <source>
        <strain evidence="4">HT</strain>
        <tissue evidence="4">Whole worm</tissue>
    </source>
</reference>
<evidence type="ECO:0000256" key="2">
    <source>
        <dbReference type="SAM" id="MobiDB-lite"/>
    </source>
</evidence>
<evidence type="ECO:0000256" key="1">
    <source>
        <dbReference type="SAM" id="Coils"/>
    </source>
</evidence>
<keyword evidence="3" id="KW-1133">Transmembrane helix</keyword>
<dbReference type="EMBL" id="LUCM01007021">
    <property type="protein sequence ID" value="KAA0190480.1"/>
    <property type="molecule type" value="Genomic_DNA"/>
</dbReference>
<accession>A0A8E0RQD1</accession>
<dbReference type="Proteomes" id="UP000728185">
    <property type="component" value="Unassembled WGS sequence"/>
</dbReference>
<evidence type="ECO:0000313" key="5">
    <source>
        <dbReference type="Proteomes" id="UP000728185"/>
    </source>
</evidence>
<name>A0A8E0RQD1_9TREM</name>
<keyword evidence="5" id="KW-1185">Reference proteome</keyword>
<evidence type="ECO:0000313" key="4">
    <source>
        <dbReference type="EMBL" id="KAA0190480.1"/>
    </source>
</evidence>
<keyword evidence="3" id="KW-0472">Membrane</keyword>